<gene>
    <name evidence="1" type="ORF">C3Y98_07350</name>
</gene>
<keyword evidence="2" id="KW-1185">Reference proteome</keyword>
<reference evidence="1 2" key="1">
    <citation type="submission" date="2018-02" db="EMBL/GenBank/DDBJ databases">
        <title>A novel lanthanide dependent methylotroph, Methylotenera sp. La3113.</title>
        <authorList>
            <person name="Lv H."/>
            <person name="Tani A."/>
        </authorList>
    </citation>
    <scope>NUCLEOTIDE SEQUENCE [LARGE SCALE GENOMIC DNA]</scope>
    <source>
        <strain evidence="1 2">La3113</strain>
    </source>
</reference>
<dbReference type="EMBL" id="PQVH01000008">
    <property type="protein sequence ID" value="TFW71887.1"/>
    <property type="molecule type" value="Genomic_DNA"/>
</dbReference>
<dbReference type="Pfam" id="PF10055">
    <property type="entry name" value="DUF2292"/>
    <property type="match status" value="1"/>
</dbReference>
<dbReference type="Proteomes" id="UP000297706">
    <property type="component" value="Unassembled WGS sequence"/>
</dbReference>
<dbReference type="InterPro" id="IPR018743">
    <property type="entry name" value="DUF2292"/>
</dbReference>
<dbReference type="OrthoDB" id="6905012at2"/>
<dbReference type="AlphaFoldDB" id="A0A4Y9VS14"/>
<comment type="caution">
    <text evidence="1">The sequence shown here is derived from an EMBL/GenBank/DDBJ whole genome shotgun (WGS) entry which is preliminary data.</text>
</comment>
<evidence type="ECO:0000313" key="2">
    <source>
        <dbReference type="Proteomes" id="UP000297706"/>
    </source>
</evidence>
<proteinExistence type="predicted"/>
<organism evidence="1 2">
    <name type="scientific">Methylotenera oryzisoli</name>
    <dbReference type="NCBI Taxonomy" id="2080758"/>
    <lineage>
        <taxon>Bacteria</taxon>
        <taxon>Pseudomonadati</taxon>
        <taxon>Pseudomonadota</taxon>
        <taxon>Betaproteobacteria</taxon>
        <taxon>Nitrosomonadales</taxon>
        <taxon>Methylophilaceae</taxon>
        <taxon>Methylotenera</taxon>
    </lineage>
</organism>
<name>A0A4Y9VS14_9PROT</name>
<evidence type="ECO:0000313" key="1">
    <source>
        <dbReference type="EMBL" id="TFW71887.1"/>
    </source>
</evidence>
<dbReference type="RefSeq" id="WP_135277682.1">
    <property type="nucleotide sequence ID" value="NZ_PQVH01000008.1"/>
</dbReference>
<protein>
    <submittedName>
        <fullName evidence="1">DUF2292 domain-containing protein</fullName>
    </submittedName>
</protein>
<sequence>MSLNQAQQKTTTISAYKNRDLSENILRAVEELKLGSGYGSVEIILHEGRVTQIEKREKIRLPND</sequence>
<accession>A0A4Y9VS14</accession>